<dbReference type="InterPro" id="IPR011009">
    <property type="entry name" value="Kinase-like_dom_sf"/>
</dbReference>
<reference evidence="5" key="1">
    <citation type="submission" date="2025-08" db="UniProtKB">
        <authorList>
            <consortium name="RefSeq"/>
        </authorList>
    </citation>
    <scope>IDENTIFICATION</scope>
    <source>
        <strain evidence="5">USDA-PBARC FA_bdor</strain>
        <tissue evidence="5">Whole organism</tissue>
    </source>
</reference>
<dbReference type="GeneID" id="105266062"/>
<dbReference type="InterPro" id="IPR016024">
    <property type="entry name" value="ARM-type_fold"/>
</dbReference>
<evidence type="ECO:0000256" key="1">
    <source>
        <dbReference type="ARBA" id="ARBA00038349"/>
    </source>
</evidence>
<protein>
    <submittedName>
        <fullName evidence="5">Protein-associating with the carboxyl-terminal domain of ezrin</fullName>
    </submittedName>
</protein>
<keyword evidence="4" id="KW-1185">Reference proteome</keyword>
<dbReference type="SUPFAM" id="SSF56112">
    <property type="entry name" value="Protein kinase-like (PK-like)"/>
    <property type="match status" value="1"/>
</dbReference>
<dbReference type="InterPro" id="IPR051177">
    <property type="entry name" value="CIK-Related_Protein"/>
</dbReference>
<dbReference type="KEGG" id="fas:105266062"/>
<dbReference type="RefSeq" id="XP_011302247.1">
    <property type="nucleotide sequence ID" value="XM_011303945.1"/>
</dbReference>
<dbReference type="InterPro" id="IPR011989">
    <property type="entry name" value="ARM-like"/>
</dbReference>
<dbReference type="PANTHER" id="PTHR12984:SF15">
    <property type="entry name" value="PROTEIN-ASSOCIATING WITH THE CARBOXYL-TERMINAL DOMAIN OF EZRIN"/>
    <property type="match status" value="1"/>
</dbReference>
<dbReference type="Gene3D" id="1.10.510.10">
    <property type="entry name" value="Transferase(Phosphotransferase) domain 1"/>
    <property type="match status" value="1"/>
</dbReference>
<dbReference type="InterPro" id="IPR000719">
    <property type="entry name" value="Prot_kinase_dom"/>
</dbReference>
<feature type="region of interest" description="Disordered" evidence="2">
    <location>
        <begin position="590"/>
        <end position="617"/>
    </location>
</feature>
<evidence type="ECO:0000313" key="5">
    <source>
        <dbReference type="RefSeq" id="XP_011302247.1"/>
    </source>
</evidence>
<sequence length="617" mass="69975">MGNEKSALSGLEIDEKAIEVTDFWLHHSASTSGGNSQCLSVFISEPSLHSTANFGKPSPLERTAKNLMLHRHPCILKYISSWKKGSSYYLATEEAKPLAQVIGTQTTLQICIGLHSIVRALIFLHENALASHNNLSSSSIYVTPEGSWKLGSLEFLCKFSDFNQAYLKKIKNFRYEKAITPEEDVSSMVSQVNPVSIDQFAFGVLTEDVLRLKNSDDVPALLDFKELCRQQLQNPDPVLRPSLNSLLRHPFFTHDFINIHAFLMELPLKTEPEKEHFFSNLVPQLQSFPEKIVAEQLGRLLLSRLVLLDPTAQCKLLPYVLKPKTEEEPGLFSVSTFKSYLVPQLLQMFCVRDTSVRLLLLSHLNSYIYAFQMDELKRQILPELLVGIKDHDDQLVSVTLRALADLVPILGAATVIGGKRGKLFTDGRPNHNQTRLEMRNNKREVKKVDEIVEVNSPEEIPVMELPERPSPDGGEEAEETTVIEEEGTWSDWDTHETCNTQGNERIEENNRNEIIQPSKSISKVDRPIYPKKIHISDISELDIKHSKTQDKEEVDFFTDMEPVIEKTRILHIEEERVKNVKSVFDFKATSLQDDDDDGWGEDLNDWGGENGLDDVND</sequence>
<dbReference type="OrthoDB" id="9942861at2759"/>
<feature type="domain" description="Protein kinase" evidence="3">
    <location>
        <begin position="1"/>
        <end position="252"/>
    </location>
</feature>
<dbReference type="PANTHER" id="PTHR12984">
    <property type="entry name" value="SCY1-RELATED S/T PROTEIN KINASE-LIKE"/>
    <property type="match status" value="1"/>
</dbReference>
<evidence type="ECO:0000259" key="3">
    <source>
        <dbReference type="PROSITE" id="PS50011"/>
    </source>
</evidence>
<dbReference type="GO" id="GO:0005524">
    <property type="term" value="F:ATP binding"/>
    <property type="evidence" value="ECO:0007669"/>
    <property type="project" value="InterPro"/>
</dbReference>
<feature type="compositionally biased region" description="Acidic residues" evidence="2">
    <location>
        <begin position="592"/>
        <end position="604"/>
    </location>
</feature>
<dbReference type="GO" id="GO:0004672">
    <property type="term" value="F:protein kinase activity"/>
    <property type="evidence" value="ECO:0007669"/>
    <property type="project" value="InterPro"/>
</dbReference>
<evidence type="ECO:0000256" key="2">
    <source>
        <dbReference type="SAM" id="MobiDB-lite"/>
    </source>
</evidence>
<dbReference type="Gene3D" id="1.25.10.10">
    <property type="entry name" value="Leucine-rich Repeat Variant"/>
    <property type="match status" value="1"/>
</dbReference>
<evidence type="ECO:0000313" key="4">
    <source>
        <dbReference type="Proteomes" id="UP000694866"/>
    </source>
</evidence>
<dbReference type="Proteomes" id="UP000694866">
    <property type="component" value="Unplaced"/>
</dbReference>
<dbReference type="PROSITE" id="PS50011">
    <property type="entry name" value="PROTEIN_KINASE_DOM"/>
    <property type="match status" value="1"/>
</dbReference>
<organism evidence="4 5">
    <name type="scientific">Fopius arisanus</name>
    <dbReference type="NCBI Taxonomy" id="64838"/>
    <lineage>
        <taxon>Eukaryota</taxon>
        <taxon>Metazoa</taxon>
        <taxon>Ecdysozoa</taxon>
        <taxon>Arthropoda</taxon>
        <taxon>Hexapoda</taxon>
        <taxon>Insecta</taxon>
        <taxon>Pterygota</taxon>
        <taxon>Neoptera</taxon>
        <taxon>Endopterygota</taxon>
        <taxon>Hymenoptera</taxon>
        <taxon>Apocrita</taxon>
        <taxon>Ichneumonoidea</taxon>
        <taxon>Braconidae</taxon>
        <taxon>Opiinae</taxon>
        <taxon>Fopius</taxon>
    </lineage>
</organism>
<dbReference type="SUPFAM" id="SSF48371">
    <property type="entry name" value="ARM repeat"/>
    <property type="match status" value="1"/>
</dbReference>
<name>A0A9R1U023_9HYME</name>
<dbReference type="Gene3D" id="3.30.200.20">
    <property type="entry name" value="Phosphorylase Kinase, domain 1"/>
    <property type="match status" value="1"/>
</dbReference>
<accession>A0A9R1U023</accession>
<gene>
    <name evidence="5" type="primary">LOC105266062</name>
</gene>
<comment type="similarity">
    <text evidence="1">Belongs to the protein kinase superfamily.</text>
</comment>
<dbReference type="AlphaFoldDB" id="A0A9R1U023"/>
<proteinExistence type="inferred from homology"/>